<reference evidence="3 4" key="1">
    <citation type="submission" date="2019-07" db="EMBL/GenBank/DDBJ databases">
        <title>The pathways for chlorine oxyanion respiration interact through the shared metabolite chlorate.</title>
        <authorList>
            <person name="Barnum T.P."/>
            <person name="Cheng Y."/>
            <person name="Hill K.A."/>
            <person name="Lucas L.N."/>
            <person name="Carlson H.K."/>
            <person name="Coates J.D."/>
        </authorList>
    </citation>
    <scope>NUCLEOTIDE SEQUENCE [LARGE SCALE GENOMIC DNA]</scope>
    <source>
        <strain evidence="3">BK-3</strain>
    </source>
</reference>
<dbReference type="Proteomes" id="UP000317355">
    <property type="component" value="Unassembled WGS sequence"/>
</dbReference>
<name>A0A558CUC1_9GAMM</name>
<evidence type="ECO:0000259" key="2">
    <source>
        <dbReference type="Pfam" id="PF03061"/>
    </source>
</evidence>
<dbReference type="PANTHER" id="PTHR43240">
    <property type="entry name" value="1,4-DIHYDROXY-2-NAPHTHOYL-COA THIOESTERASE 1"/>
    <property type="match status" value="1"/>
</dbReference>
<dbReference type="Pfam" id="PF03061">
    <property type="entry name" value="4HBT"/>
    <property type="match status" value="1"/>
</dbReference>
<keyword evidence="1" id="KW-0378">Hydrolase</keyword>
<dbReference type="SUPFAM" id="SSF54637">
    <property type="entry name" value="Thioesterase/thiol ester dehydrase-isomerase"/>
    <property type="match status" value="1"/>
</dbReference>
<dbReference type="NCBIfam" id="TIGR00369">
    <property type="entry name" value="unchar_dom_1"/>
    <property type="match status" value="1"/>
</dbReference>
<accession>A0A558CUC1</accession>
<dbReference type="EMBL" id="VMRY01000071">
    <property type="protein sequence ID" value="TVT52302.1"/>
    <property type="molecule type" value="Genomic_DNA"/>
</dbReference>
<dbReference type="GO" id="GO:0005829">
    <property type="term" value="C:cytosol"/>
    <property type="evidence" value="ECO:0007669"/>
    <property type="project" value="TreeGrafter"/>
</dbReference>
<dbReference type="InterPro" id="IPR003736">
    <property type="entry name" value="PAAI_dom"/>
</dbReference>
<protein>
    <submittedName>
        <fullName evidence="3">PaaI family thioesterase</fullName>
    </submittedName>
</protein>
<evidence type="ECO:0000313" key="3">
    <source>
        <dbReference type="EMBL" id="TVT52302.1"/>
    </source>
</evidence>
<dbReference type="PANTHER" id="PTHR43240:SF7">
    <property type="entry name" value="BLR7284 PROTEIN"/>
    <property type="match status" value="1"/>
</dbReference>
<evidence type="ECO:0000313" key="4">
    <source>
        <dbReference type="Proteomes" id="UP000317355"/>
    </source>
</evidence>
<dbReference type="InterPro" id="IPR006683">
    <property type="entry name" value="Thioestr_dom"/>
</dbReference>
<dbReference type="InterPro" id="IPR029069">
    <property type="entry name" value="HotDog_dom_sf"/>
</dbReference>
<comment type="caution">
    <text evidence="3">The sequence shown here is derived from an EMBL/GenBank/DDBJ whole genome shotgun (WGS) entry which is preliminary data.</text>
</comment>
<proteinExistence type="predicted"/>
<dbReference type="CDD" id="cd03443">
    <property type="entry name" value="PaaI_thioesterase"/>
    <property type="match status" value="1"/>
</dbReference>
<feature type="domain" description="Thioesterase" evidence="2">
    <location>
        <begin position="75"/>
        <end position="149"/>
    </location>
</feature>
<dbReference type="AlphaFoldDB" id="A0A558CUC1"/>
<dbReference type="Gene3D" id="3.10.129.10">
    <property type="entry name" value="Hotdog Thioesterase"/>
    <property type="match status" value="1"/>
</dbReference>
<dbReference type="STRING" id="1543721.AAY24_06050"/>
<sequence length="170" mass="18190">MRYAVGIARVDGSIGIKPVKALDEEACYPLNDIRSVMQKLPQIEALGLTTVEFNRGSCLFEVKYAAHLVGNIESGVIHGGVITTLLDSAGGAAAFSVVPVGSSVATLDLRIDYLKQAERERSILGYATCYRQTQHIVFVKGCAYHESPDDPIAHFVASFMVGSVGFAPNA</sequence>
<gene>
    <name evidence="3" type="ORF">FHK82_13870</name>
</gene>
<evidence type="ECO:0000256" key="1">
    <source>
        <dbReference type="ARBA" id="ARBA00022801"/>
    </source>
</evidence>
<organism evidence="3 4">
    <name type="scientific">Sedimenticola thiotaurini</name>
    <dbReference type="NCBI Taxonomy" id="1543721"/>
    <lineage>
        <taxon>Bacteria</taxon>
        <taxon>Pseudomonadati</taxon>
        <taxon>Pseudomonadota</taxon>
        <taxon>Gammaproteobacteria</taxon>
        <taxon>Chromatiales</taxon>
        <taxon>Sedimenticolaceae</taxon>
        <taxon>Sedimenticola</taxon>
    </lineage>
</organism>
<dbReference type="GO" id="GO:0061522">
    <property type="term" value="F:1,4-dihydroxy-2-naphthoyl-CoA thioesterase activity"/>
    <property type="evidence" value="ECO:0007669"/>
    <property type="project" value="TreeGrafter"/>
</dbReference>